<dbReference type="InterPro" id="IPR051907">
    <property type="entry name" value="DoxX-like_oxidoreductase"/>
</dbReference>
<dbReference type="EMBL" id="NULI01000035">
    <property type="protein sequence ID" value="PGS81443.1"/>
    <property type="molecule type" value="Genomic_DNA"/>
</dbReference>
<feature type="transmembrane region" description="Helical" evidence="7">
    <location>
        <begin position="46"/>
        <end position="65"/>
    </location>
</feature>
<dbReference type="EMBL" id="CP070339">
    <property type="protein sequence ID" value="QRY13473.1"/>
    <property type="molecule type" value="Genomic_DNA"/>
</dbReference>
<dbReference type="EMBL" id="MLYK01000006">
    <property type="protein sequence ID" value="OJS97429.1"/>
    <property type="molecule type" value="Genomic_DNA"/>
</dbReference>
<evidence type="ECO:0000313" key="60">
    <source>
        <dbReference type="Proteomes" id="UP000663613"/>
    </source>
</evidence>
<dbReference type="Proteomes" id="UP000220226">
    <property type="component" value="Unassembled WGS sequence"/>
</dbReference>
<dbReference type="Pfam" id="PF07681">
    <property type="entry name" value="DoxX"/>
    <property type="match status" value="1"/>
</dbReference>
<dbReference type="AlphaFoldDB" id="A0A063CHY5"/>
<dbReference type="Proteomes" id="UP000224413">
    <property type="component" value="Unassembled WGS sequence"/>
</dbReference>
<evidence type="ECO:0000313" key="26">
    <source>
        <dbReference type="EMBL" id="PFV06852.1"/>
    </source>
</evidence>
<reference evidence="13 38" key="2">
    <citation type="submission" date="2015-09" db="EMBL/GenBank/DDBJ databases">
        <title>Bacillus cereus food isolates.</title>
        <authorList>
            <person name="Boekhorst J."/>
        </authorList>
    </citation>
    <scope>NUCLEOTIDE SEQUENCE [LARGE SCALE GENOMIC DNA]</scope>
    <source>
        <strain evidence="13 38">B4082</strain>
    </source>
</reference>
<evidence type="ECO:0000256" key="2">
    <source>
        <dbReference type="ARBA" id="ARBA00006679"/>
    </source>
</evidence>
<evidence type="ECO:0000313" key="34">
    <source>
        <dbReference type="EMBL" id="TKI83998.1"/>
    </source>
</evidence>
<reference evidence="57 58" key="11">
    <citation type="submission" date="2019-10" db="EMBL/GenBank/DDBJ databases">
        <title>Bacillus from the desert of Cuatro Cinegas, Coahuila.</title>
        <authorList>
            <person name="Olmedo-Alvarez G."/>
            <person name="Saldana S."/>
            <person name="Barcelo D."/>
        </authorList>
    </citation>
    <scope>NUCLEOTIDE SEQUENCE [LARGE SCALE GENOMIC DNA]</scope>
    <source>
        <strain evidence="10 59">CH101a_3T</strain>
        <strain evidence="9 57">CH316_11T</strain>
        <strain evidence="8 58">CH417_13T</strain>
    </source>
</reference>
<name>A0A063CHY5_BACCE</name>
<dbReference type="EMBL" id="JYFW01000023">
    <property type="protein sequence ID" value="KMP16888.1"/>
    <property type="molecule type" value="Genomic_DNA"/>
</dbReference>
<evidence type="ECO:0000313" key="53">
    <source>
        <dbReference type="Proteomes" id="UP000253597"/>
    </source>
</evidence>
<dbReference type="Proteomes" id="UP000224203">
    <property type="component" value="Unassembled WGS sequence"/>
</dbReference>
<dbReference type="Proteomes" id="UP000225135">
    <property type="component" value="Unassembled WGS sequence"/>
</dbReference>
<dbReference type="EMBL" id="NUAN01000057">
    <property type="protein sequence ID" value="PEN98613.1"/>
    <property type="molecule type" value="Genomic_DNA"/>
</dbReference>
<dbReference type="Proteomes" id="UP000253597">
    <property type="component" value="Unassembled WGS sequence"/>
</dbReference>
<evidence type="ECO:0000313" key="44">
    <source>
        <dbReference type="Proteomes" id="UP000220226"/>
    </source>
</evidence>
<comment type="similarity">
    <text evidence="2">Belongs to the DoxX family.</text>
</comment>
<reference evidence="11 36" key="1">
    <citation type="submission" date="2015-02" db="EMBL/GenBank/DDBJ databases">
        <title>Evolution of B. cereus sensu lato: Distribution, horizontal transfer and duplication of chromosomal virulence genes.</title>
        <authorList>
            <person name="Boehm M.-E."/>
            <person name="Huptas C."/>
            <person name="Krey V.M."/>
            <person name="Scherer S."/>
        </authorList>
    </citation>
    <scope>NUCLEOTIDE SEQUENCE [LARGE SCALE GENOMIC DNA]</scope>
    <source>
        <strain evidence="11 36">#17</strain>
    </source>
</reference>
<reference evidence="33 53" key="9">
    <citation type="submission" date="2019-01" db="EMBL/GenBank/DDBJ databases">
        <title>Draft genome sequence of heavy metal resistant Bacillus cereus NWUAB01.</title>
        <authorList>
            <person name="Babalola O."/>
            <person name="Aremu B.R."/>
            <person name="Ayangbenro A.S."/>
        </authorList>
    </citation>
    <scope>NUCLEOTIDE SEQUENCE [LARGE SCALE GENOMIC DNA]</scope>
    <source>
        <strain evidence="33 53">NWUAB01</strain>
    </source>
</reference>
<evidence type="ECO:0000256" key="4">
    <source>
        <dbReference type="ARBA" id="ARBA00022692"/>
    </source>
</evidence>
<evidence type="ECO:0000313" key="17">
    <source>
        <dbReference type="EMBL" id="OJS97429.1"/>
    </source>
</evidence>
<dbReference type="Proteomes" id="UP000475765">
    <property type="component" value="Unassembled WGS sequence"/>
</dbReference>
<reference evidence="41 42" key="6">
    <citation type="submission" date="2017-09" db="EMBL/GenBank/DDBJ databases">
        <title>Large-scale bioinformatics analysis of Bacillus genomes uncovers conserved roles of natural products in bacterial physiology.</title>
        <authorList>
            <consortium name="Agbiome Team Llc"/>
            <person name="Bleich R.M."/>
            <person name="Grubbs K.J."/>
            <person name="Santa Maria K.C."/>
            <person name="Allen S.E."/>
            <person name="Farag S."/>
            <person name="Shank E.A."/>
            <person name="Bowers A."/>
        </authorList>
    </citation>
    <scope>NUCLEOTIDE SEQUENCE [LARGE SCALE GENOMIC DNA]</scope>
    <source>
        <strain evidence="22 42">AFS022681</strain>
        <strain evidence="21 44">AFS025165</strain>
        <strain evidence="30 51">AFS029792</strain>
        <strain evidence="29 48">AFS041711</strain>
        <strain evidence="28 47">AFS049141</strain>
        <strain evidence="27 46">AFS050027</strain>
        <strain evidence="26 52">AFS060282</strain>
        <strain evidence="25 49">AFS070861</strain>
        <strain evidence="24 50">AFS083741</strain>
        <strain evidence="18 41">AFS092789</strain>
    </source>
</reference>
<feature type="transmembrane region" description="Helical" evidence="7">
    <location>
        <begin position="104"/>
        <end position="122"/>
    </location>
</feature>
<dbReference type="Proteomes" id="UP001204643">
    <property type="component" value="Unassembled WGS sequence"/>
</dbReference>
<dbReference type="PATRIC" id="fig|1396.419.peg.3701"/>
<evidence type="ECO:0000313" key="16">
    <source>
        <dbReference type="EMBL" id="MDN4872137.1"/>
    </source>
</evidence>
<evidence type="ECO:0000313" key="12">
    <source>
        <dbReference type="EMBL" id="KXY26480.1"/>
    </source>
</evidence>
<evidence type="ECO:0000313" key="18">
    <source>
        <dbReference type="EMBL" id="PDZ95738.1"/>
    </source>
</evidence>
<evidence type="ECO:0000313" key="35">
    <source>
        <dbReference type="EMBL" id="TNB98196.1"/>
    </source>
</evidence>
<evidence type="ECO:0000313" key="42">
    <source>
        <dbReference type="Proteomes" id="UP000220032"/>
    </source>
</evidence>
<dbReference type="Proteomes" id="UP000184161">
    <property type="component" value="Unassembled WGS sequence"/>
</dbReference>
<dbReference type="EMBL" id="WBPI01000021">
    <property type="protein sequence ID" value="KAB2448089.1"/>
    <property type="molecule type" value="Genomic_DNA"/>
</dbReference>
<dbReference type="Proteomes" id="UP000477920">
    <property type="component" value="Unassembled WGS sequence"/>
</dbReference>
<evidence type="ECO:0000313" key="20">
    <source>
        <dbReference type="EMBL" id="PEQ88602.1"/>
    </source>
</evidence>
<evidence type="ECO:0000313" key="9">
    <source>
        <dbReference type="EMBL" id="KAB2448089.1"/>
    </source>
</evidence>
<evidence type="ECO:0000313" key="14">
    <source>
        <dbReference type="EMBL" id="MBY0035812.1"/>
    </source>
</evidence>
<dbReference type="EMBL" id="NTRR01000059">
    <property type="protein sequence ID" value="PFE08840.1"/>
    <property type="molecule type" value="Genomic_DNA"/>
</dbReference>
<evidence type="ECO:0000313" key="11">
    <source>
        <dbReference type="EMBL" id="KMP16888.1"/>
    </source>
</evidence>
<evidence type="ECO:0000313" key="15">
    <source>
        <dbReference type="EMBL" id="MCQ6284783.1"/>
    </source>
</evidence>
<evidence type="ECO:0000256" key="5">
    <source>
        <dbReference type="ARBA" id="ARBA00022989"/>
    </source>
</evidence>
<comment type="subcellular location">
    <subcellularLocation>
        <location evidence="1">Cell membrane</location>
        <topology evidence="1">Multi-pass membrane protein</topology>
    </subcellularLocation>
</comment>
<reference evidence="14" key="12">
    <citation type="submission" date="2020-08" db="EMBL/GenBank/DDBJ databases">
        <title>Fungal Genomes of the International Space Station.</title>
        <authorList>
            <person name="Seuylemezian A."/>
            <person name="Singh N.K."/>
            <person name="Wood J."/>
            <person name="Venkateswaran K."/>
        </authorList>
    </citation>
    <scope>NUCLEOTIDE SEQUENCE</scope>
    <source>
        <strain evidence="14">I2-B2</strain>
    </source>
</reference>
<dbReference type="PANTHER" id="PTHR33452:SF1">
    <property type="entry name" value="INNER MEMBRANE PROTEIN YPHA-RELATED"/>
    <property type="match status" value="1"/>
</dbReference>
<proteinExistence type="inferred from homology"/>
<evidence type="ECO:0000313" key="36">
    <source>
        <dbReference type="Proteomes" id="UP000036243"/>
    </source>
</evidence>
<evidence type="ECO:0000313" key="25">
    <source>
        <dbReference type="EMBL" id="PFQ43357.1"/>
    </source>
</evidence>
<dbReference type="Proteomes" id="UP000224386">
    <property type="component" value="Unassembled WGS sequence"/>
</dbReference>
<keyword evidence="3" id="KW-1003">Cell membrane</keyword>
<evidence type="ECO:0000313" key="38">
    <source>
        <dbReference type="Proteomes" id="UP000076501"/>
    </source>
</evidence>
<evidence type="ECO:0000313" key="48">
    <source>
        <dbReference type="Proteomes" id="UP000224203"/>
    </source>
</evidence>
<sequence length="134" mass="14090">MNQYIGNLIIRIVLGVTFFAHGLAKFQSGIDNVAGWFTSIGLPGGLAYGVATVELVGGILLIIGLGVRYVGLLFALILAGAIVKVNGAAGLLGDGKNPGYELDLALLSMGAYLFVVKAEGYVDRFLKEKVMKTK</sequence>
<evidence type="ECO:0000313" key="37">
    <source>
        <dbReference type="Proteomes" id="UP000075476"/>
    </source>
</evidence>
<evidence type="ECO:0000313" key="58">
    <source>
        <dbReference type="Proteomes" id="UP000475765"/>
    </source>
</evidence>
<evidence type="ECO:0000313" key="19">
    <source>
        <dbReference type="EMBL" id="PEN98613.1"/>
    </source>
</evidence>
<dbReference type="Proteomes" id="UP000076501">
    <property type="component" value="Unassembled WGS sequence"/>
</dbReference>
<evidence type="ECO:0000313" key="55">
    <source>
        <dbReference type="Proteomes" id="UP000309400"/>
    </source>
</evidence>
<protein>
    <submittedName>
        <fullName evidence="11 27">DoxX</fullName>
    </submittedName>
    <submittedName>
        <fullName evidence="13">Putative membrane protein</fullName>
    </submittedName>
</protein>
<dbReference type="Proteomes" id="UP001197806">
    <property type="component" value="Unassembled WGS sequence"/>
</dbReference>
<evidence type="ECO:0000313" key="56">
    <source>
        <dbReference type="Proteomes" id="UP000321735"/>
    </source>
</evidence>
<evidence type="ECO:0000313" key="39">
    <source>
        <dbReference type="Proteomes" id="UP000184161"/>
    </source>
</evidence>
<dbReference type="EMBL" id="NUWJ01000158">
    <property type="protein sequence ID" value="PFK16030.1"/>
    <property type="molecule type" value="Genomic_DNA"/>
</dbReference>
<gene>
    <name evidence="12" type="ORF">AT268_05690</name>
    <name evidence="13" type="ORF">B4082_3854</name>
    <name evidence="17" type="ORF">BKK64_02140</name>
    <name evidence="21" type="ORF">CN290_05450</name>
    <name evidence="22" type="ORF">CN307_27585</name>
    <name evidence="23" type="ORF">CN357_07540</name>
    <name evidence="20" type="ORF">CN475_10425</name>
    <name evidence="19" type="ORF">CN553_10040</name>
    <name evidence="28" type="ORF">CN980_04440</name>
    <name evidence="27" type="ORF">CN984_11290</name>
    <name evidence="29" type="ORF">COC69_06615</name>
    <name evidence="30" type="ORF">COI69_24785</name>
    <name evidence="24" type="ORF">COI98_17975</name>
    <name evidence="25" type="ORF">COK05_22165</name>
    <name evidence="26" type="ORF">COK98_13370</name>
    <name evidence="18" type="ORF">CON36_26965</name>
    <name evidence="31" type="ORF">D0437_04010</name>
    <name evidence="33" type="ORF">DR116_0002895</name>
    <name evidence="10" type="ORF">F8158_12270</name>
    <name evidence="9" type="ORF">F8165_21490</name>
    <name evidence="8" type="ORF">F8172_03580</name>
    <name evidence="34" type="ORF">FC695_40835</name>
    <name evidence="35" type="ORF">FHG65_15500</name>
    <name evidence="14" type="ORF">H7U08_04405</name>
    <name evidence="32" type="ORF">JTF64_15345</name>
    <name evidence="15" type="ORF">NPM19_08920</name>
    <name evidence="16" type="ORF">QYM23_04615</name>
    <name evidence="11" type="ORF">TQ94_15785</name>
</gene>
<reference evidence="17 39" key="4">
    <citation type="submission" date="2016-10" db="EMBL/GenBank/DDBJ databases">
        <title>Draft Genome Sequence of one Bacillus cereus strain isolated from pooled breast milk.</title>
        <authorList>
            <person name="Woudstra C."/>
            <person name="Chamoin A."/>
            <person name="Gentil S."/>
            <person name="Rambeloson T."/>
            <person name="Delannoye S."/>
            <person name="Heinnekine J.A."/>
            <person name="Herbin S."/>
            <person name="Fach P."/>
        </authorList>
    </citation>
    <scope>NUCLEOTIDE SEQUENCE [LARGE SCALE GENOMIC DNA]</scope>
    <source>
        <strain evidence="17 39">16SBCL1279</strain>
    </source>
</reference>
<keyword evidence="4 7" id="KW-0812">Transmembrane</keyword>
<evidence type="ECO:0000313" key="24">
    <source>
        <dbReference type="EMBL" id="PFK16030.1"/>
    </source>
</evidence>
<dbReference type="EMBL" id="NVAP01000045">
    <property type="protein sequence ID" value="PFQ43357.1"/>
    <property type="molecule type" value="Genomic_DNA"/>
</dbReference>
<evidence type="ECO:0000313" key="23">
    <source>
        <dbReference type="EMBL" id="PFF50839.1"/>
    </source>
</evidence>
<evidence type="ECO:0000313" key="45">
    <source>
        <dbReference type="Proteomes" id="UP000220691"/>
    </source>
</evidence>
<evidence type="ECO:0000313" key="51">
    <source>
        <dbReference type="Proteomes" id="UP000225135"/>
    </source>
</evidence>
<evidence type="ECO:0000313" key="27">
    <source>
        <dbReference type="EMBL" id="PGO29908.1"/>
    </source>
</evidence>
<dbReference type="EMBL" id="JANHEB010000008">
    <property type="protein sequence ID" value="MCQ6284783.1"/>
    <property type="molecule type" value="Genomic_DNA"/>
</dbReference>
<evidence type="ECO:0000313" key="32">
    <source>
        <dbReference type="EMBL" id="QRY13473.1"/>
    </source>
</evidence>
<dbReference type="Proteomes" id="UP000220691">
    <property type="component" value="Unassembled WGS sequence"/>
</dbReference>
<dbReference type="Proteomes" id="UP000220210">
    <property type="component" value="Unassembled WGS sequence"/>
</dbReference>
<dbReference type="EMBL" id="JAUIQW010000001">
    <property type="protein sequence ID" value="MDN4872137.1"/>
    <property type="molecule type" value="Genomic_DNA"/>
</dbReference>
<dbReference type="EMBL" id="LOMO01000280">
    <property type="protein sequence ID" value="KXY26480.1"/>
    <property type="molecule type" value="Genomic_DNA"/>
</dbReference>
<feature type="transmembrane region" description="Helical" evidence="7">
    <location>
        <begin position="7"/>
        <end position="26"/>
    </location>
</feature>
<evidence type="ECO:0000313" key="28">
    <source>
        <dbReference type="EMBL" id="PGO79935.1"/>
    </source>
</evidence>
<dbReference type="Proteomes" id="UP000036243">
    <property type="component" value="Unassembled WGS sequence"/>
</dbReference>
<evidence type="ECO:0000313" key="46">
    <source>
        <dbReference type="Proteomes" id="UP000223777"/>
    </source>
</evidence>
<dbReference type="EMBL" id="WBPP01000007">
    <property type="protein sequence ID" value="KAB2399442.1"/>
    <property type="molecule type" value="Genomic_DNA"/>
</dbReference>
<reference evidence="32 60" key="13">
    <citation type="submission" date="2021-02" db="EMBL/GenBank/DDBJ databases">
        <title>Bacillus cereus VKM B-370.</title>
        <authorList>
            <person name="Kazantseva O.A."/>
            <person name="Piligrimova E.G."/>
            <person name="Buzikov R.M."/>
            <person name="Shadrin A.M."/>
        </authorList>
    </citation>
    <scope>NUCLEOTIDE SEQUENCE [LARGE SCALE GENOMIC DNA]</scope>
    <source>
        <strain evidence="32 60">VKM B-370</strain>
    </source>
</reference>
<evidence type="ECO:0000313" key="59">
    <source>
        <dbReference type="Proteomes" id="UP000477920"/>
    </source>
</evidence>
<dbReference type="Proteomes" id="UP000223834">
    <property type="component" value="Unassembled WGS sequence"/>
</dbReference>
<dbReference type="PANTHER" id="PTHR33452">
    <property type="entry name" value="OXIDOREDUCTASE CATD-RELATED"/>
    <property type="match status" value="1"/>
</dbReference>
<evidence type="ECO:0000313" key="29">
    <source>
        <dbReference type="EMBL" id="PGS81443.1"/>
    </source>
</evidence>
<evidence type="ECO:0000313" key="8">
    <source>
        <dbReference type="EMBL" id="KAB2399442.1"/>
    </source>
</evidence>
<keyword evidence="5 7" id="KW-1133">Transmembrane helix</keyword>
<dbReference type="Proteomes" id="UP000219869">
    <property type="component" value="Unassembled WGS sequence"/>
</dbReference>
<evidence type="ECO:0000313" key="13">
    <source>
        <dbReference type="EMBL" id="KZD30562.1"/>
    </source>
</evidence>
<dbReference type="EMBL" id="VDDR01000007">
    <property type="protein sequence ID" value="TNB98196.1"/>
    <property type="molecule type" value="Genomic_DNA"/>
</dbReference>
<evidence type="ECO:0000313" key="41">
    <source>
        <dbReference type="Proteomes" id="UP000219922"/>
    </source>
</evidence>
<dbReference type="EMBL" id="NUIL01000014">
    <property type="protein sequence ID" value="PGO29908.1"/>
    <property type="molecule type" value="Genomic_DNA"/>
</dbReference>
<dbReference type="Proteomes" id="UP000075476">
    <property type="component" value="Unassembled WGS sequence"/>
</dbReference>
<dbReference type="EMBL" id="WBPB01000027">
    <property type="protein sequence ID" value="KAB2498066.1"/>
    <property type="molecule type" value="Genomic_DNA"/>
</dbReference>
<dbReference type="GO" id="GO:0005886">
    <property type="term" value="C:plasma membrane"/>
    <property type="evidence" value="ECO:0007669"/>
    <property type="project" value="UniProtKB-SubCell"/>
</dbReference>
<dbReference type="Proteomes" id="UP000309400">
    <property type="component" value="Unassembled WGS sequence"/>
</dbReference>
<reference evidence="15" key="14">
    <citation type="submission" date="2022-07" db="EMBL/GenBank/DDBJ databases">
        <title>Identification and characterization of Bacillus thuringiensis and other Bacillus cereus group isolates from spinach by whole genome sequencing.</title>
        <authorList>
            <person name="Zao X."/>
            <person name="Zervas A."/>
            <person name="Hendriks M."/>
            <person name="Rajkovic A."/>
            <person name="Van Overbeek L."/>
            <person name="Hendriksen N.B."/>
            <person name="Uyttendaele M."/>
        </authorList>
    </citation>
    <scope>NUCLEOTIDE SEQUENCE</scope>
    <source>
        <strain evidence="15">781001F-1</strain>
    </source>
</reference>
<evidence type="ECO:0000313" key="47">
    <source>
        <dbReference type="Proteomes" id="UP000223834"/>
    </source>
</evidence>
<dbReference type="InterPro" id="IPR032808">
    <property type="entry name" value="DoxX"/>
</dbReference>
<evidence type="ECO:0000313" key="33">
    <source>
        <dbReference type="EMBL" id="RWQ78006.1"/>
    </source>
</evidence>
<reference evidence="34 54" key="8">
    <citation type="journal article" date="2019" name="Environ. Microbiol.">
        <title>An active ?-lactamase is a part of an orchestrated cell wall stress resistance network of Bacillus subtilis and related rhizosphere species.</title>
        <authorList>
            <person name="Bucher T."/>
            <person name="Keren-Paz A."/>
            <person name="Hausser J."/>
            <person name="Olender T."/>
            <person name="Cytryn E."/>
            <person name="Kolodkin-Gal I."/>
        </authorList>
    </citation>
    <scope>NUCLEOTIDE SEQUENCE [LARGE SCALE GENOMIC DNA]</scope>
    <source>
        <strain evidence="34 54">I32</strain>
    </source>
</reference>
<dbReference type="Proteomes" id="UP000220032">
    <property type="component" value="Unassembled WGS sequence"/>
</dbReference>
<evidence type="ECO:0000313" key="31">
    <source>
        <dbReference type="EMBL" id="QDZ72317.1"/>
    </source>
</evidence>
<evidence type="ECO:0000313" key="21">
    <source>
        <dbReference type="EMBL" id="PFC76693.1"/>
    </source>
</evidence>
<evidence type="ECO:0000313" key="22">
    <source>
        <dbReference type="EMBL" id="PFE08840.1"/>
    </source>
</evidence>
<evidence type="ECO:0000313" key="57">
    <source>
        <dbReference type="Proteomes" id="UP000461739"/>
    </source>
</evidence>
<reference evidence="35 55" key="10">
    <citation type="submission" date="2019-06" db="EMBL/GenBank/DDBJ databases">
        <title>Biocontrol Bacillus strains from Vietnam.</title>
        <authorList>
            <person name="Borriss R."/>
            <person name="Lasch P."/>
            <person name="Thanh Tam L.T."/>
        </authorList>
    </citation>
    <scope>NUCLEOTIDE SEQUENCE [LARGE SCALE GENOMIC DNA]</scope>
    <source>
        <strain evidence="35 55">A8</strain>
    </source>
</reference>
<dbReference type="EMBL" id="NTXW01000017">
    <property type="protein sequence ID" value="PEQ88602.1"/>
    <property type="molecule type" value="Genomic_DNA"/>
</dbReference>
<dbReference type="EMBL" id="SZOH01004633">
    <property type="protein sequence ID" value="TKI83998.1"/>
    <property type="molecule type" value="Genomic_DNA"/>
</dbReference>
<dbReference type="Proteomes" id="UP000663613">
    <property type="component" value="Chromosome"/>
</dbReference>
<keyword evidence="6 7" id="KW-0472">Membrane</keyword>
<dbReference type="EMBL" id="NUUR01000085">
    <property type="protein sequence ID" value="PHG77921.1"/>
    <property type="molecule type" value="Genomic_DNA"/>
</dbReference>
<dbReference type="Proteomes" id="UP000226257">
    <property type="component" value="Unassembled WGS sequence"/>
</dbReference>
<dbReference type="EMBL" id="JACLPZ010000004">
    <property type="protein sequence ID" value="MBY0035812.1"/>
    <property type="molecule type" value="Genomic_DNA"/>
</dbReference>
<dbReference type="EMBL" id="NVMX01000050">
    <property type="protein sequence ID" value="PDZ95738.1"/>
    <property type="molecule type" value="Genomic_DNA"/>
</dbReference>
<reference evidence="31 56" key="7">
    <citation type="journal article" date="2019" name="Ecotoxicol. Environ. Saf.">
        <title>Microbial characterization of heavy metal resistant bacterial strains isolated from an electroplating wastewater treatment plant.</title>
        <authorList>
            <person name="Cai X."/>
            <person name="Zheng X."/>
            <person name="Zhang D."/>
            <person name="Iqbal W."/>
            <person name="Liu C."/>
            <person name="Yang B."/>
            <person name="Zhao X."/>
            <person name="Lu X."/>
            <person name="Mao Y."/>
        </authorList>
    </citation>
    <scope>NUCLEOTIDE SEQUENCE [LARGE SCALE GENOMIC DNA]</scope>
    <source>
        <strain evidence="31 56">Co1-1</strain>
    </source>
</reference>
<dbReference type="EMBL" id="NTQT01000007">
    <property type="protein sequence ID" value="PFC76693.1"/>
    <property type="molecule type" value="Genomic_DNA"/>
</dbReference>
<evidence type="ECO:0000256" key="1">
    <source>
        <dbReference type="ARBA" id="ARBA00004651"/>
    </source>
</evidence>
<dbReference type="EMBL" id="QNGD03000001">
    <property type="protein sequence ID" value="RWQ78006.1"/>
    <property type="molecule type" value="Genomic_DNA"/>
</dbReference>
<evidence type="ECO:0000313" key="43">
    <source>
        <dbReference type="Proteomes" id="UP000220210"/>
    </source>
</evidence>
<evidence type="ECO:0000313" key="40">
    <source>
        <dbReference type="Proteomes" id="UP000219869"/>
    </source>
</evidence>
<evidence type="ECO:0000313" key="10">
    <source>
        <dbReference type="EMBL" id="KAB2498066.1"/>
    </source>
</evidence>
<dbReference type="RefSeq" id="WP_001077751.1">
    <property type="nucleotide sequence ID" value="NZ_AP022946.1"/>
</dbReference>
<evidence type="ECO:0000256" key="6">
    <source>
        <dbReference type="ARBA" id="ARBA00023136"/>
    </source>
</evidence>
<dbReference type="EMBL" id="LJKA01000061">
    <property type="protein sequence ID" value="KZD30562.1"/>
    <property type="molecule type" value="Genomic_DNA"/>
</dbReference>
<organism evidence="27 46">
    <name type="scientific">Bacillus cereus</name>
    <dbReference type="NCBI Taxonomy" id="1396"/>
    <lineage>
        <taxon>Bacteria</taxon>
        <taxon>Bacillati</taxon>
        <taxon>Bacillota</taxon>
        <taxon>Bacilli</taxon>
        <taxon>Bacillales</taxon>
        <taxon>Bacillaceae</taxon>
        <taxon>Bacillus</taxon>
        <taxon>Bacillus cereus group</taxon>
    </lineage>
</organism>
<dbReference type="EMBL" id="NTSO01000004">
    <property type="protein sequence ID" value="PFF50839.1"/>
    <property type="molecule type" value="Genomic_DNA"/>
</dbReference>
<evidence type="ECO:0000256" key="7">
    <source>
        <dbReference type="SAM" id="Phobius"/>
    </source>
</evidence>
<dbReference type="Proteomes" id="UP000308444">
    <property type="component" value="Unassembled WGS sequence"/>
</dbReference>
<evidence type="ECO:0000313" key="52">
    <source>
        <dbReference type="Proteomes" id="UP000226257"/>
    </source>
</evidence>
<accession>A0A063CHY5</accession>
<dbReference type="EMBL" id="CP031778">
    <property type="protein sequence ID" value="QDZ72317.1"/>
    <property type="molecule type" value="Genomic_DNA"/>
</dbReference>
<dbReference type="Proteomes" id="UP000321735">
    <property type="component" value="Chromosome"/>
</dbReference>
<evidence type="ECO:0000313" key="50">
    <source>
        <dbReference type="Proteomes" id="UP000224413"/>
    </source>
</evidence>
<reference evidence="12 37" key="3">
    <citation type="submission" date="2015-12" db="EMBL/GenBank/DDBJ databases">
        <title>Bacillus cereus Group isolate.</title>
        <authorList>
            <person name="Kovac J."/>
        </authorList>
    </citation>
    <scope>NUCLEOTIDE SEQUENCE [LARGE SCALE GENOMIC DNA]</scope>
    <source>
        <strain evidence="12 37">FSL K6-0073</strain>
    </source>
</reference>
<dbReference type="Proteomes" id="UP000461739">
    <property type="component" value="Unassembled WGS sequence"/>
</dbReference>
<dbReference type="GeneID" id="92886707"/>
<dbReference type="Proteomes" id="UP000223777">
    <property type="component" value="Unassembled WGS sequence"/>
</dbReference>
<evidence type="ECO:0000313" key="49">
    <source>
        <dbReference type="Proteomes" id="UP000224386"/>
    </source>
</evidence>
<evidence type="ECO:0000313" key="54">
    <source>
        <dbReference type="Proteomes" id="UP000308444"/>
    </source>
</evidence>
<dbReference type="Proteomes" id="UP000219922">
    <property type="component" value="Unassembled WGS sequence"/>
</dbReference>
<reference evidence="40 43" key="5">
    <citation type="submission" date="2017-09" db="EMBL/GenBank/DDBJ databases">
        <title>Large-scale bioinformatics analysis of Bacillus genomes uncovers conserved roles of natural products in bacterial physiology.</title>
        <authorList>
            <consortium name="Agbiome Team Llc"/>
            <person name="Bleich R.M."/>
            <person name="Kirk G.J."/>
            <person name="Santa Maria K.C."/>
            <person name="Allen S.E."/>
            <person name="Farag S."/>
            <person name="Shank E.A."/>
            <person name="Bowers A."/>
        </authorList>
    </citation>
    <scope>NUCLEOTIDE SEQUENCE [LARGE SCALE GENOMIC DNA]</scope>
    <source>
        <strain evidence="20 40">AFS006334</strain>
        <strain evidence="23 43">AFS020204</strain>
        <strain evidence="19 45">AFS027647</strain>
    </source>
</reference>
<feature type="transmembrane region" description="Helical" evidence="7">
    <location>
        <begin position="72"/>
        <end position="92"/>
    </location>
</feature>
<dbReference type="Proteomes" id="UP001175137">
    <property type="component" value="Unassembled WGS sequence"/>
</dbReference>
<dbReference type="EMBL" id="NVDQ01000024">
    <property type="protein sequence ID" value="PFV06852.1"/>
    <property type="molecule type" value="Genomic_DNA"/>
</dbReference>
<evidence type="ECO:0000313" key="30">
    <source>
        <dbReference type="EMBL" id="PHG77921.1"/>
    </source>
</evidence>
<evidence type="ECO:0000256" key="3">
    <source>
        <dbReference type="ARBA" id="ARBA00022475"/>
    </source>
</evidence>
<dbReference type="EMBL" id="NUIQ01000046">
    <property type="protein sequence ID" value="PGO79935.1"/>
    <property type="molecule type" value="Genomic_DNA"/>
</dbReference>
<dbReference type="OMA" id="MHSHELG"/>
<reference evidence="16" key="15">
    <citation type="submission" date="2023-07" db="EMBL/GenBank/DDBJ databases">
        <title>Complete genome sequence of Bacillus cereus SRCM126073 isolated from soil.</title>
        <authorList>
            <person name="Yang H.-G."/>
            <person name="Ryu M.-S."/>
            <person name="Ha G.-S."/>
            <person name="Yang H.-J."/>
            <person name="Jeong D.-Y."/>
        </authorList>
    </citation>
    <scope>NUCLEOTIDE SEQUENCE</scope>
    <source>
        <strain evidence="16">SRCM126073</strain>
    </source>
</reference>